<dbReference type="EMBL" id="JAPDFW010000084">
    <property type="protein sequence ID" value="KAJ5071875.1"/>
    <property type="molecule type" value="Genomic_DNA"/>
</dbReference>
<proteinExistence type="predicted"/>
<feature type="region of interest" description="Disordered" evidence="1">
    <location>
        <begin position="129"/>
        <end position="184"/>
    </location>
</feature>
<protein>
    <submittedName>
        <fullName evidence="2">Uncharacterized protein</fullName>
    </submittedName>
</protein>
<accession>A0A9Q0LG80</accession>
<dbReference type="Proteomes" id="UP001149090">
    <property type="component" value="Unassembled WGS sequence"/>
</dbReference>
<feature type="compositionally biased region" description="Basic and acidic residues" evidence="1">
    <location>
        <begin position="129"/>
        <end position="143"/>
    </location>
</feature>
<reference evidence="2" key="1">
    <citation type="submission" date="2022-10" db="EMBL/GenBank/DDBJ databases">
        <title>Novel sulphate-reducing endosymbionts in the free-living metamonad Anaeramoeba.</title>
        <authorList>
            <person name="Jerlstrom-Hultqvist J."/>
            <person name="Cepicka I."/>
            <person name="Gallot-Lavallee L."/>
            <person name="Salas-Leiva D."/>
            <person name="Curtis B.A."/>
            <person name="Zahonova K."/>
            <person name="Pipaliya S."/>
            <person name="Dacks J."/>
            <person name="Roger A.J."/>
        </authorList>
    </citation>
    <scope>NUCLEOTIDE SEQUENCE</scope>
    <source>
        <strain evidence="2">BMAN</strain>
    </source>
</reference>
<evidence type="ECO:0000256" key="1">
    <source>
        <dbReference type="SAM" id="MobiDB-lite"/>
    </source>
</evidence>
<comment type="caution">
    <text evidence="2">The sequence shown here is derived from an EMBL/GenBank/DDBJ whole genome shotgun (WGS) entry which is preliminary data.</text>
</comment>
<name>A0A9Q0LG80_ANAIG</name>
<evidence type="ECO:0000313" key="2">
    <source>
        <dbReference type="EMBL" id="KAJ5071875.1"/>
    </source>
</evidence>
<organism evidence="2 3">
    <name type="scientific">Anaeramoeba ignava</name>
    <name type="common">Anaerobic marine amoeba</name>
    <dbReference type="NCBI Taxonomy" id="1746090"/>
    <lineage>
        <taxon>Eukaryota</taxon>
        <taxon>Metamonada</taxon>
        <taxon>Anaeramoebidae</taxon>
        <taxon>Anaeramoeba</taxon>
    </lineage>
</organism>
<sequence>MDLEEINEVAKTNLLTKEEINDISDFIENNLDGDTKENKKIIKKYRTSISWFKSKRVYIDPDLINLSGIESEKNAKEIKPKNLAKSEGIVDKYSTIVQGWIGKEIFNKMKLQFVSTKEDQLTCQDFHQKKENEKEKEKEKENENENQNQNQNQNQNENNENQNQNQNQNNENNENQNQNQKEEENEISAYIKKKMKSIEKDHQKIQKIEDNQSFLFILKSSKKDRQMKIELKEKPKKIGIIYYSKRGPIFGDGWDLSISADLKTGYSNPGCSYQLPNGIEFGSKEARTFFTQQYGEWEVDQLEVYF</sequence>
<keyword evidence="3" id="KW-1185">Reference proteome</keyword>
<feature type="compositionally biased region" description="Low complexity" evidence="1">
    <location>
        <begin position="145"/>
        <end position="179"/>
    </location>
</feature>
<gene>
    <name evidence="2" type="ORF">M0811_09774</name>
</gene>
<dbReference type="AlphaFoldDB" id="A0A9Q0LG80"/>
<evidence type="ECO:0000313" key="3">
    <source>
        <dbReference type="Proteomes" id="UP001149090"/>
    </source>
</evidence>